<feature type="compositionally biased region" description="Polar residues" evidence="1">
    <location>
        <begin position="220"/>
        <end position="240"/>
    </location>
</feature>
<organism evidence="2 3">
    <name type="scientific">Heracleum sosnowskyi</name>
    <dbReference type="NCBI Taxonomy" id="360622"/>
    <lineage>
        <taxon>Eukaryota</taxon>
        <taxon>Viridiplantae</taxon>
        <taxon>Streptophyta</taxon>
        <taxon>Embryophyta</taxon>
        <taxon>Tracheophyta</taxon>
        <taxon>Spermatophyta</taxon>
        <taxon>Magnoliopsida</taxon>
        <taxon>eudicotyledons</taxon>
        <taxon>Gunneridae</taxon>
        <taxon>Pentapetalae</taxon>
        <taxon>asterids</taxon>
        <taxon>campanulids</taxon>
        <taxon>Apiales</taxon>
        <taxon>Apiaceae</taxon>
        <taxon>Apioideae</taxon>
        <taxon>apioid superclade</taxon>
        <taxon>Tordylieae</taxon>
        <taxon>Tordyliinae</taxon>
        <taxon>Heracleum</taxon>
    </lineage>
</organism>
<sequence>MTIHLEISDNFKRDKDRSLIGKTDQDEWADILQEKIRLSGFEGVQVRGISHDKFILTFLLPVDKQNIGWLHKWFKEIKDFNNHDLVQPRLAWIHCDGLPISTWTRASWEKIIGDWGTLISDCNRVTPCNMFQKNMVCIETERVLHIEETFKVQIGEEGFWVKVKETKFCFDKREIQYPPMDSNALRSQDNMSSSNLSLPLVTVLDRASEEHHNIGDGFETQEQISSPANPGNTISNSSGKTMEEQHKWNWRDNVELLSKSTESKQEHAKKVQIPVNMTPKDYEQEHTISISSKSSDSLIQQHLRRGVHNIKIGSKVGSVSHKGIPVNI</sequence>
<reference evidence="2" key="2">
    <citation type="submission" date="2023-05" db="EMBL/GenBank/DDBJ databases">
        <authorList>
            <person name="Schelkunov M.I."/>
        </authorList>
    </citation>
    <scope>NUCLEOTIDE SEQUENCE</scope>
    <source>
        <strain evidence="2">Hsosn_3</strain>
        <tissue evidence="2">Leaf</tissue>
    </source>
</reference>
<dbReference type="AlphaFoldDB" id="A0AAD8N6A5"/>
<reference evidence="2" key="1">
    <citation type="submission" date="2023-02" db="EMBL/GenBank/DDBJ databases">
        <title>Genome of toxic invasive species Heracleum sosnowskyi carries increased number of genes despite the absence of recent whole-genome duplications.</title>
        <authorList>
            <person name="Schelkunov M."/>
            <person name="Shtratnikova V."/>
            <person name="Makarenko M."/>
            <person name="Klepikova A."/>
            <person name="Omelchenko D."/>
            <person name="Novikova G."/>
            <person name="Obukhova E."/>
            <person name="Bogdanov V."/>
            <person name="Penin A."/>
            <person name="Logacheva M."/>
        </authorList>
    </citation>
    <scope>NUCLEOTIDE SEQUENCE</scope>
    <source>
        <strain evidence="2">Hsosn_3</strain>
        <tissue evidence="2">Leaf</tissue>
    </source>
</reference>
<gene>
    <name evidence="2" type="ORF">POM88_007244</name>
</gene>
<comment type="caution">
    <text evidence="2">The sequence shown here is derived from an EMBL/GenBank/DDBJ whole genome shotgun (WGS) entry which is preliminary data.</text>
</comment>
<dbReference type="EMBL" id="JAUIZM010000002">
    <property type="protein sequence ID" value="KAK1397381.1"/>
    <property type="molecule type" value="Genomic_DNA"/>
</dbReference>
<accession>A0AAD8N6A5</accession>
<keyword evidence="3" id="KW-1185">Reference proteome</keyword>
<feature type="region of interest" description="Disordered" evidence="1">
    <location>
        <begin position="220"/>
        <end position="241"/>
    </location>
</feature>
<protein>
    <recommendedName>
        <fullName evidence="4">DUF4283 domain-containing protein</fullName>
    </recommendedName>
</protein>
<name>A0AAD8N6A5_9APIA</name>
<evidence type="ECO:0000256" key="1">
    <source>
        <dbReference type="SAM" id="MobiDB-lite"/>
    </source>
</evidence>
<dbReference type="Proteomes" id="UP001237642">
    <property type="component" value="Unassembled WGS sequence"/>
</dbReference>
<evidence type="ECO:0000313" key="3">
    <source>
        <dbReference type="Proteomes" id="UP001237642"/>
    </source>
</evidence>
<evidence type="ECO:0008006" key="4">
    <source>
        <dbReference type="Google" id="ProtNLM"/>
    </source>
</evidence>
<evidence type="ECO:0000313" key="2">
    <source>
        <dbReference type="EMBL" id="KAK1397381.1"/>
    </source>
</evidence>
<proteinExistence type="predicted"/>